<keyword evidence="2" id="KW-1185">Reference proteome</keyword>
<evidence type="ECO:0000313" key="2">
    <source>
        <dbReference type="Proteomes" id="UP001066276"/>
    </source>
</evidence>
<name>A0AAV7NB71_PLEWA</name>
<dbReference type="AlphaFoldDB" id="A0AAV7NB71"/>
<protein>
    <submittedName>
        <fullName evidence="1">Uncharacterized protein</fullName>
    </submittedName>
</protein>
<comment type="caution">
    <text evidence="1">The sequence shown here is derived from an EMBL/GenBank/DDBJ whole genome shotgun (WGS) entry which is preliminary data.</text>
</comment>
<dbReference type="Proteomes" id="UP001066276">
    <property type="component" value="Chromosome 8"/>
</dbReference>
<reference evidence="1" key="1">
    <citation type="journal article" date="2022" name="bioRxiv">
        <title>Sequencing and chromosome-scale assembly of the giantPleurodeles waltlgenome.</title>
        <authorList>
            <person name="Brown T."/>
            <person name="Elewa A."/>
            <person name="Iarovenko S."/>
            <person name="Subramanian E."/>
            <person name="Araus A.J."/>
            <person name="Petzold A."/>
            <person name="Susuki M."/>
            <person name="Suzuki K.-i.T."/>
            <person name="Hayashi T."/>
            <person name="Toyoda A."/>
            <person name="Oliveira C."/>
            <person name="Osipova E."/>
            <person name="Leigh N.D."/>
            <person name="Simon A."/>
            <person name="Yun M.H."/>
        </authorList>
    </citation>
    <scope>NUCLEOTIDE SEQUENCE</scope>
    <source>
        <strain evidence="1">20211129_DDA</strain>
        <tissue evidence="1">Liver</tissue>
    </source>
</reference>
<evidence type="ECO:0000313" key="1">
    <source>
        <dbReference type="EMBL" id="KAJ1112679.1"/>
    </source>
</evidence>
<sequence>MGPPLHRLEDPSANLCSGTLIASLLKGPSESRASLPGHSLPRWAGSLPLLEPPHASVVCRSPIVPPPAQALLRGHFSPRPASSPRLVFATCRLHPAPYQLLQRVPQVSRRLQRLLVRSLFTPMCPAMVRFSGQQMVAPGPRGVLFTPRDHIVLTGSLWG</sequence>
<dbReference type="EMBL" id="JANPWB010000012">
    <property type="protein sequence ID" value="KAJ1112679.1"/>
    <property type="molecule type" value="Genomic_DNA"/>
</dbReference>
<organism evidence="1 2">
    <name type="scientific">Pleurodeles waltl</name>
    <name type="common">Iberian ribbed newt</name>
    <dbReference type="NCBI Taxonomy" id="8319"/>
    <lineage>
        <taxon>Eukaryota</taxon>
        <taxon>Metazoa</taxon>
        <taxon>Chordata</taxon>
        <taxon>Craniata</taxon>
        <taxon>Vertebrata</taxon>
        <taxon>Euteleostomi</taxon>
        <taxon>Amphibia</taxon>
        <taxon>Batrachia</taxon>
        <taxon>Caudata</taxon>
        <taxon>Salamandroidea</taxon>
        <taxon>Salamandridae</taxon>
        <taxon>Pleurodelinae</taxon>
        <taxon>Pleurodeles</taxon>
    </lineage>
</organism>
<accession>A0AAV7NB71</accession>
<gene>
    <name evidence="1" type="ORF">NDU88_000940</name>
</gene>
<proteinExistence type="predicted"/>